<evidence type="ECO:0000256" key="2">
    <source>
        <dbReference type="ARBA" id="ARBA00023315"/>
    </source>
</evidence>
<evidence type="ECO:0000313" key="4">
    <source>
        <dbReference type="EMBL" id="AYV19921.1"/>
    </source>
</evidence>
<keyword evidence="1 4" id="KW-0808">Transferase</keyword>
<evidence type="ECO:0000259" key="3">
    <source>
        <dbReference type="PROSITE" id="PS51186"/>
    </source>
</evidence>
<dbReference type="Pfam" id="PF00583">
    <property type="entry name" value="Acetyltransf_1"/>
    <property type="match status" value="1"/>
</dbReference>
<dbReference type="PROSITE" id="PS51186">
    <property type="entry name" value="GNAT"/>
    <property type="match status" value="1"/>
</dbReference>
<reference evidence="4 5" key="1">
    <citation type="submission" date="2018-11" db="EMBL/GenBank/DDBJ databases">
        <title>Complete Genome Sequence of Vbrio mediterranei 117-T6: a Potential Pathogen Bacteria Isolated from the Conchocelis of Pyropia.</title>
        <authorList>
            <person name="Liu Q."/>
        </authorList>
    </citation>
    <scope>NUCLEOTIDE SEQUENCE [LARGE SCALE GENOMIC DNA]</scope>
    <source>
        <strain evidence="4 5">117-T6</strain>
    </source>
</reference>
<dbReference type="EMBL" id="CP033577">
    <property type="protein sequence ID" value="AYV19921.1"/>
    <property type="molecule type" value="Genomic_DNA"/>
</dbReference>
<accession>A0A3G4V9U7</accession>
<protein>
    <submittedName>
        <fullName evidence="4">GNAT family N-acetyltransferase</fullName>
    </submittedName>
</protein>
<dbReference type="AlphaFoldDB" id="A0A3G4V9U7"/>
<proteinExistence type="predicted"/>
<evidence type="ECO:0000313" key="5">
    <source>
        <dbReference type="Proteomes" id="UP000279760"/>
    </source>
</evidence>
<dbReference type="RefSeq" id="WP_124939750.1">
    <property type="nucleotide sequence ID" value="NZ_CP033577.1"/>
</dbReference>
<keyword evidence="2" id="KW-0012">Acyltransferase</keyword>
<dbReference type="InterPro" id="IPR000182">
    <property type="entry name" value="GNAT_dom"/>
</dbReference>
<feature type="domain" description="N-acetyltransferase" evidence="3">
    <location>
        <begin position="3"/>
        <end position="152"/>
    </location>
</feature>
<dbReference type="PANTHER" id="PTHR43877:SF5">
    <property type="entry name" value="BLL8307 PROTEIN"/>
    <property type="match status" value="1"/>
</dbReference>
<dbReference type="GO" id="GO:0016747">
    <property type="term" value="F:acyltransferase activity, transferring groups other than amino-acyl groups"/>
    <property type="evidence" value="ECO:0007669"/>
    <property type="project" value="InterPro"/>
</dbReference>
<dbReference type="InterPro" id="IPR050832">
    <property type="entry name" value="Bact_Acetyltransf"/>
</dbReference>
<evidence type="ECO:0000256" key="1">
    <source>
        <dbReference type="ARBA" id="ARBA00022679"/>
    </source>
</evidence>
<sequence length="153" mass="16976">MKIIKDDLTGPEIKALLQAHLDDMYATSPPESVHALDIDALRQPEITFWTAWFEDDLAGCIALKTIESGHGEIKSMRTTESARGKGVARKLLAHLTSKAAENGLTRLSLETGTEAFFEPARNLYQRNGFVECEPFASYSLDPNSVFMTKSLTR</sequence>
<name>A0A3G4V9U7_9VIBR</name>
<dbReference type="SUPFAM" id="SSF55729">
    <property type="entry name" value="Acyl-CoA N-acyltransferases (Nat)"/>
    <property type="match status" value="1"/>
</dbReference>
<gene>
    <name evidence="4" type="ORF">ECB94_00810</name>
</gene>
<organism evidence="4 5">
    <name type="scientific">Vibrio mediterranei</name>
    <dbReference type="NCBI Taxonomy" id="689"/>
    <lineage>
        <taxon>Bacteria</taxon>
        <taxon>Pseudomonadati</taxon>
        <taxon>Pseudomonadota</taxon>
        <taxon>Gammaproteobacteria</taxon>
        <taxon>Vibrionales</taxon>
        <taxon>Vibrionaceae</taxon>
        <taxon>Vibrio</taxon>
    </lineage>
</organism>
<dbReference type="Gene3D" id="3.40.630.30">
    <property type="match status" value="1"/>
</dbReference>
<dbReference type="CDD" id="cd04301">
    <property type="entry name" value="NAT_SF"/>
    <property type="match status" value="1"/>
</dbReference>
<dbReference type="InterPro" id="IPR016181">
    <property type="entry name" value="Acyl_CoA_acyltransferase"/>
</dbReference>
<dbReference type="Proteomes" id="UP000279760">
    <property type="component" value="Chromosome 1"/>
</dbReference>
<dbReference type="PANTHER" id="PTHR43877">
    <property type="entry name" value="AMINOALKYLPHOSPHONATE N-ACETYLTRANSFERASE-RELATED-RELATED"/>
    <property type="match status" value="1"/>
</dbReference>